<dbReference type="OMA" id="CEFFDTK"/>
<dbReference type="GO" id="GO:0006298">
    <property type="term" value="P:mismatch repair"/>
    <property type="evidence" value="ECO:0007669"/>
    <property type="project" value="TreeGrafter"/>
</dbReference>
<dbReference type="InterPro" id="IPR004583">
    <property type="entry name" value="DNA_repair_Rad4"/>
</dbReference>
<dbReference type="PANTHER" id="PTHR12135:SF0">
    <property type="entry name" value="DNA REPAIR PROTEIN COMPLEMENTING XP-C CELLS"/>
    <property type="match status" value="1"/>
</dbReference>
<dbReference type="InterPro" id="IPR018326">
    <property type="entry name" value="Rad4_beta-hairpin_dom1"/>
</dbReference>
<dbReference type="GO" id="GO:0005737">
    <property type="term" value="C:cytoplasm"/>
    <property type="evidence" value="ECO:0007669"/>
    <property type="project" value="TreeGrafter"/>
</dbReference>
<gene>
    <name evidence="3" type="ORF">BBOV_IV005590</name>
</gene>
<dbReference type="GO" id="GO:0003697">
    <property type="term" value="F:single-stranded DNA binding"/>
    <property type="evidence" value="ECO:0007669"/>
    <property type="project" value="TreeGrafter"/>
</dbReference>
<dbReference type="GO" id="GO:0003684">
    <property type="term" value="F:damaged DNA binding"/>
    <property type="evidence" value="ECO:0007669"/>
    <property type="project" value="InterPro"/>
</dbReference>
<dbReference type="GO" id="GO:0071942">
    <property type="term" value="C:XPC complex"/>
    <property type="evidence" value="ECO:0007669"/>
    <property type="project" value="TreeGrafter"/>
</dbReference>
<comment type="caution">
    <text evidence="3">The sequence shown here is derived from an EMBL/GenBank/DDBJ whole genome shotgun (WGS) entry which is preliminary data.</text>
</comment>
<feature type="domain" description="Rad4 beta-hairpin" evidence="2">
    <location>
        <begin position="337"/>
        <end position="413"/>
    </location>
</feature>
<dbReference type="Proteomes" id="UP000002173">
    <property type="component" value="Unassembled WGS sequence"/>
</dbReference>
<sequence>MTSIQLFVSACRLYNISARLVISIEAVTNRISFSAEAFETTNGSWKSVDFSTMTYDGTKYDMLRTPKPLMPGAQVTCNERDECQHNNHLFVKRQNKLFIYKQQDELAIVTIVILRSQCAERVILNPVLFPFEAAELKVRLMQQTERKKQKGNIKDYIYVLGCNSKGWISELTPKHVERYSPQRGKNINTWLIRTIELINHKLKGLPEIGLVSLLERAEQKWMQTRVNNDPFPQTKAKFKNHPTYILASQIGNNRVRKKDATPLGYVKGEEVYLLSDFEDIKSRSAWLKVNRRVLDDATPVTTRRMYHKSHRMHMNTNLYQFSQTEPIPQVSMVDGTIPTNEYDNVDVTGEKFVPERTIYIKSKKSGLIFKTARSLNLYYKKAFSEYQEVDTLKPEIDGIVIRRTDLSIFLRTYEELLLNETKLEQEQKKESYRKLWRSAFKTMLSDPPSVAVQQHRKIRKVLGDSVTKFLNRLEHVT</sequence>
<evidence type="ECO:0000313" key="3">
    <source>
        <dbReference type="EMBL" id="EDO06920.1"/>
    </source>
</evidence>
<dbReference type="AlphaFoldDB" id="A7AQV1"/>
<name>A7AQV1_BABBO</name>
<dbReference type="SMART" id="SM01030">
    <property type="entry name" value="BHD_1"/>
    <property type="match status" value="1"/>
</dbReference>
<dbReference type="InterPro" id="IPR036985">
    <property type="entry name" value="Transglutaminase-like_sf"/>
</dbReference>
<keyword evidence="4" id="KW-1185">Reference proteome</keyword>
<dbReference type="InterPro" id="IPR018328">
    <property type="entry name" value="Rad4_beta-hairpin_dom3"/>
</dbReference>
<reference evidence="4" key="2">
    <citation type="journal article" date="2020" name="Data Brief">
        <title>Transcriptome dataset of Babesia bovis life stages within vertebrate and invertebrate hosts.</title>
        <authorList>
            <person name="Ueti M.W."/>
            <person name="Johnson W.C."/>
            <person name="Kappmeyer L.S."/>
            <person name="Herndon D.R."/>
            <person name="Mousel M.R."/>
            <person name="Reif K.E."/>
            <person name="Taus N.S."/>
            <person name="Ifeonu O.O."/>
            <person name="Silva J.C."/>
            <person name="Suarez C.E."/>
            <person name="Brayton K.A."/>
        </authorList>
    </citation>
    <scope>NUCLEOTIDE SEQUENCE [LARGE SCALE GENOMIC DNA]</scope>
</reference>
<dbReference type="InParanoid" id="A7AQV1"/>
<dbReference type="VEuPathDB" id="PiroplasmaDB:BBOV_IV005590"/>
<protein>
    <submittedName>
        <fullName evidence="3">Uncharacterized protein</fullName>
    </submittedName>
</protein>
<dbReference type="PANTHER" id="PTHR12135">
    <property type="entry name" value="DNA REPAIR PROTEIN XP-C / RAD4"/>
    <property type="match status" value="1"/>
</dbReference>
<organism evidence="3 4">
    <name type="scientific">Babesia bovis</name>
    <dbReference type="NCBI Taxonomy" id="5865"/>
    <lineage>
        <taxon>Eukaryota</taxon>
        <taxon>Sar</taxon>
        <taxon>Alveolata</taxon>
        <taxon>Apicomplexa</taxon>
        <taxon>Aconoidasida</taxon>
        <taxon>Piroplasmida</taxon>
        <taxon>Babesiidae</taxon>
        <taxon>Babesia</taxon>
    </lineage>
</organism>
<proteinExistence type="predicted"/>
<dbReference type="Pfam" id="PF10403">
    <property type="entry name" value="BHD_1"/>
    <property type="match status" value="1"/>
</dbReference>
<dbReference type="STRING" id="5865.A7AQV1"/>
<dbReference type="GO" id="GO:0006289">
    <property type="term" value="P:nucleotide-excision repair"/>
    <property type="evidence" value="ECO:0007669"/>
    <property type="project" value="InterPro"/>
</dbReference>
<dbReference type="GO" id="GO:0000111">
    <property type="term" value="C:nucleotide-excision repair factor 2 complex"/>
    <property type="evidence" value="ECO:0007669"/>
    <property type="project" value="TreeGrafter"/>
</dbReference>
<dbReference type="EMBL" id="AAXT01000002">
    <property type="protein sequence ID" value="EDO06920.1"/>
    <property type="molecule type" value="Genomic_DNA"/>
</dbReference>
<dbReference type="Pfam" id="PF10405">
    <property type="entry name" value="BHD_3"/>
    <property type="match status" value="1"/>
</dbReference>
<evidence type="ECO:0000313" key="4">
    <source>
        <dbReference type="Proteomes" id="UP000002173"/>
    </source>
</evidence>
<reference evidence="3 4" key="1">
    <citation type="journal article" date="2007" name="PLoS Pathog.">
        <title>Genome sequence of Babesia bovis and comparative analysis of apicomplexan hemoprotozoa.</title>
        <authorList>
            <person name="Brayton K.A."/>
            <person name="Lau A.O.T."/>
            <person name="Herndon D.R."/>
            <person name="Hannick L."/>
            <person name="Kappmeyer L.S."/>
            <person name="Berens S.J."/>
            <person name="Bidwell S.L."/>
            <person name="Brown W.C."/>
            <person name="Crabtree J."/>
            <person name="Fadrosh D."/>
            <person name="Feldblum T."/>
            <person name="Forberger H.A."/>
            <person name="Haas B.J."/>
            <person name="Howell J.M."/>
            <person name="Khouri H."/>
            <person name="Koo H."/>
            <person name="Mann D.J."/>
            <person name="Norimine J."/>
            <person name="Paulsen I.T."/>
            <person name="Radune D."/>
            <person name="Ren Q."/>
            <person name="Smith R.K. Jr."/>
            <person name="Suarez C.E."/>
            <person name="White O."/>
            <person name="Wortman J.R."/>
            <person name="Knowles D.P. Jr."/>
            <person name="McElwain T.F."/>
            <person name="Nene V.M."/>
        </authorList>
    </citation>
    <scope>NUCLEOTIDE SEQUENCE [LARGE SCALE GENOMIC DNA]</scope>
    <source>
        <strain evidence="3">T2Bo</strain>
    </source>
</reference>
<feature type="domain" description="Rad4 beta-hairpin" evidence="1">
    <location>
        <begin position="227"/>
        <end position="278"/>
    </location>
</feature>
<reference evidence="4" key="3">
    <citation type="journal article" date="2021" name="Int. J. Parasitol.">
        <title>Comparative analysis of gene expression between Babesia bovis blood stages and kinetes allowed by improved genome annotation.</title>
        <authorList>
            <person name="Ueti M.W."/>
            <person name="Johnson W.C."/>
            <person name="Kappmeyer L.S."/>
            <person name="Herndon D.R."/>
            <person name="Mousel M.R."/>
            <person name="Reif K.E."/>
            <person name="Taus N.S."/>
            <person name="Ifeonu O.O."/>
            <person name="Silva J.C."/>
            <person name="Suarez C.E."/>
            <person name="Brayton K.A."/>
        </authorList>
    </citation>
    <scope>NUCLEOTIDE SEQUENCE [LARGE SCALE GENOMIC DNA]</scope>
</reference>
<dbReference type="Gene3D" id="3.90.260.10">
    <property type="entry name" value="Transglutaminase-like"/>
    <property type="match status" value="1"/>
</dbReference>
<accession>A7AQV1</accession>
<evidence type="ECO:0000259" key="1">
    <source>
        <dbReference type="SMART" id="SM01030"/>
    </source>
</evidence>
<dbReference type="SMART" id="SM01032">
    <property type="entry name" value="BHD_3"/>
    <property type="match status" value="1"/>
</dbReference>
<evidence type="ECO:0000259" key="2">
    <source>
        <dbReference type="SMART" id="SM01032"/>
    </source>
</evidence>
<dbReference type="eggNOG" id="KOG2179">
    <property type="taxonomic scope" value="Eukaryota"/>
</dbReference>